<dbReference type="RefSeq" id="XP_025478923.1">
    <property type="nucleotide sequence ID" value="XM_025624812.1"/>
</dbReference>
<gene>
    <name evidence="1" type="ORF">BO87DRAFT_387328</name>
</gene>
<name>A0A318YG77_ASPNB</name>
<reference evidence="1" key="1">
    <citation type="submission" date="2016-12" db="EMBL/GenBank/DDBJ databases">
        <title>The genomes of Aspergillus section Nigri reveals drivers in fungal speciation.</title>
        <authorList>
            <consortium name="DOE Joint Genome Institute"/>
            <person name="Vesth T.C."/>
            <person name="Nybo J."/>
            <person name="Theobald S."/>
            <person name="Brandl J."/>
            <person name="Frisvad J.C."/>
            <person name="Nielsen K.F."/>
            <person name="Lyhne E.K."/>
            <person name="Kogle M.E."/>
            <person name="Kuo A."/>
            <person name="Riley R."/>
            <person name="Clum A."/>
            <person name="Nolan M."/>
            <person name="Lipzen A."/>
            <person name="Salamov A."/>
            <person name="Henrissat B."/>
            <person name="Wiebenga A."/>
            <person name="De Vries R.P."/>
            <person name="Grigoriev I.V."/>
            <person name="Mortensen U.H."/>
            <person name="Andersen M.R."/>
            <person name="Baker S.E."/>
        </authorList>
    </citation>
    <scope>NUCLEOTIDE SEQUENCE [LARGE SCALE GENOMIC DNA]</scope>
    <source>
        <strain evidence="1">CBS 115656</strain>
    </source>
</reference>
<dbReference type="AlphaFoldDB" id="A0A318YG77"/>
<accession>A0A318YG77</accession>
<protein>
    <submittedName>
        <fullName evidence="1">Uncharacterized protein</fullName>
    </submittedName>
</protein>
<organism evidence="1 2">
    <name type="scientific">Aspergillus neoniger (strain CBS 115656)</name>
    <dbReference type="NCBI Taxonomy" id="1448310"/>
    <lineage>
        <taxon>Eukaryota</taxon>
        <taxon>Fungi</taxon>
        <taxon>Dikarya</taxon>
        <taxon>Ascomycota</taxon>
        <taxon>Pezizomycotina</taxon>
        <taxon>Eurotiomycetes</taxon>
        <taxon>Eurotiomycetidae</taxon>
        <taxon>Eurotiales</taxon>
        <taxon>Aspergillaceae</taxon>
        <taxon>Aspergillus</taxon>
        <taxon>Aspergillus subgen. Circumdati</taxon>
    </lineage>
</organism>
<sequence>MANDLLLGYGCILVMSPTPGANETPSHVPTGALLRLPSHASERRRHEARIGCIGMHRSTSSICFYGQCFGTKPEGRGTIDSVIDVRASGSFIRRSIEDTECTSLLDQEGVGKLS</sequence>
<keyword evidence="2" id="KW-1185">Reference proteome</keyword>
<evidence type="ECO:0000313" key="2">
    <source>
        <dbReference type="Proteomes" id="UP000247647"/>
    </source>
</evidence>
<proteinExistence type="predicted"/>
<dbReference type="GeneID" id="37127268"/>
<evidence type="ECO:0000313" key="1">
    <source>
        <dbReference type="EMBL" id="PYH33445.1"/>
    </source>
</evidence>
<dbReference type="Proteomes" id="UP000247647">
    <property type="component" value="Unassembled WGS sequence"/>
</dbReference>
<dbReference type="EMBL" id="KZ821463">
    <property type="protein sequence ID" value="PYH33445.1"/>
    <property type="molecule type" value="Genomic_DNA"/>
</dbReference>